<keyword evidence="3" id="KW-1185">Reference proteome</keyword>
<sequence length="211" mass="22801">MVDLLLNGEEPGRPTVLLAHGSGAPMDTPWMTAVAEGLALRGFRVARFEFAYMAARRNGGSRRPPGAAETMVPEYMTAINALACDGPLIIGGKSMGGRIASMIADDLYASGRILGLMCLGFPFHPQNKPDALRLQHLPSMKCPTLICQGTRDPLGTRAEVETLTLSPEVQVHWLEDGDHDLKPRKRVTGCSLEDHLDQACSLVANWGRGLI</sequence>
<evidence type="ECO:0000313" key="2">
    <source>
        <dbReference type="EMBL" id="MEC3860812.1"/>
    </source>
</evidence>
<dbReference type="SUPFAM" id="SSF53474">
    <property type="entry name" value="alpha/beta-Hydrolases"/>
    <property type="match status" value="1"/>
</dbReference>
<dbReference type="PANTHER" id="PTHR13136:SF11">
    <property type="entry name" value="TESTIS-EXPRESSED PROTEIN 30"/>
    <property type="match status" value="1"/>
</dbReference>
<dbReference type="Gene3D" id="3.40.50.1820">
    <property type="entry name" value="alpha/beta hydrolase"/>
    <property type="match status" value="1"/>
</dbReference>
<evidence type="ECO:0000313" key="3">
    <source>
        <dbReference type="Proteomes" id="UP001348149"/>
    </source>
</evidence>
<reference evidence="2 3" key="1">
    <citation type="submission" date="2024-01" db="EMBL/GenBank/DDBJ databases">
        <title>Mesobacterium rodlantinim sp. nov., isolated from shallow sea hydrothermal systems off Kueishantao Island.</title>
        <authorList>
            <person name="Su Z."/>
            <person name="Tang K."/>
        </authorList>
    </citation>
    <scope>NUCLEOTIDE SEQUENCE [LARGE SCALE GENOMIC DNA]</scope>
    <source>
        <strain evidence="2 3">TK19101</strain>
    </source>
</reference>
<evidence type="ECO:0000259" key="1">
    <source>
        <dbReference type="Pfam" id="PF20408"/>
    </source>
</evidence>
<dbReference type="InterPro" id="IPR029058">
    <property type="entry name" value="AB_hydrolase_fold"/>
</dbReference>
<dbReference type="GO" id="GO:0016787">
    <property type="term" value="F:hydrolase activity"/>
    <property type="evidence" value="ECO:0007669"/>
    <property type="project" value="UniProtKB-KW"/>
</dbReference>
<dbReference type="InterPro" id="IPR026555">
    <property type="entry name" value="NSL3/Tex30"/>
</dbReference>
<dbReference type="Pfam" id="PF20408">
    <property type="entry name" value="Abhydrolase_11"/>
    <property type="match status" value="1"/>
</dbReference>
<gene>
    <name evidence="2" type="ORF">VK792_05910</name>
</gene>
<dbReference type="InterPro" id="IPR046879">
    <property type="entry name" value="KANL3/Tex30_Abhydrolase"/>
</dbReference>
<feature type="domain" description="KANL3/Tex30 alpha/beta hydrolase-like" evidence="1">
    <location>
        <begin position="14"/>
        <end position="206"/>
    </location>
</feature>
<keyword evidence="2" id="KW-0378">Hydrolase</keyword>
<dbReference type="RefSeq" id="WP_326296440.1">
    <property type="nucleotide sequence ID" value="NZ_JAYLLH010000006.1"/>
</dbReference>
<dbReference type="PANTHER" id="PTHR13136">
    <property type="entry name" value="TESTIS DEVELOPMENT PROTEIN PRTD"/>
    <property type="match status" value="1"/>
</dbReference>
<dbReference type="Proteomes" id="UP001348149">
    <property type="component" value="Unassembled WGS sequence"/>
</dbReference>
<accession>A0ABU6HED5</accession>
<dbReference type="EMBL" id="JAYLLH010000006">
    <property type="protein sequence ID" value="MEC3860812.1"/>
    <property type="molecule type" value="Genomic_DNA"/>
</dbReference>
<organism evidence="2 3">
    <name type="scientific">Mesobacterium hydrothermale</name>
    <dbReference type="NCBI Taxonomy" id="3111907"/>
    <lineage>
        <taxon>Bacteria</taxon>
        <taxon>Pseudomonadati</taxon>
        <taxon>Pseudomonadota</taxon>
        <taxon>Alphaproteobacteria</taxon>
        <taxon>Rhodobacterales</taxon>
        <taxon>Roseobacteraceae</taxon>
        <taxon>Mesobacterium</taxon>
    </lineage>
</organism>
<protein>
    <submittedName>
        <fullName evidence="2">Alpha/beta family hydrolase</fullName>
    </submittedName>
</protein>
<name>A0ABU6HED5_9RHOB</name>
<comment type="caution">
    <text evidence="2">The sequence shown here is derived from an EMBL/GenBank/DDBJ whole genome shotgun (WGS) entry which is preliminary data.</text>
</comment>
<proteinExistence type="predicted"/>